<proteinExistence type="predicted"/>
<dbReference type="AlphaFoldDB" id="A0A8J5ZRM6"/>
<organism evidence="1 2">
    <name type="scientific">Gossypium anomalum</name>
    <dbReference type="NCBI Taxonomy" id="47600"/>
    <lineage>
        <taxon>Eukaryota</taxon>
        <taxon>Viridiplantae</taxon>
        <taxon>Streptophyta</taxon>
        <taxon>Embryophyta</taxon>
        <taxon>Tracheophyta</taxon>
        <taxon>Spermatophyta</taxon>
        <taxon>Magnoliopsida</taxon>
        <taxon>eudicotyledons</taxon>
        <taxon>Gunneridae</taxon>
        <taxon>Pentapetalae</taxon>
        <taxon>rosids</taxon>
        <taxon>malvids</taxon>
        <taxon>Malvales</taxon>
        <taxon>Malvaceae</taxon>
        <taxon>Malvoideae</taxon>
        <taxon>Gossypium</taxon>
    </lineage>
</organism>
<sequence length="116" mass="13177">MRMFNIVCIVLQDIIKFGNLTQMSASDGIYDAMASVEFVFILHSMIEMLGITDDLYQAFQYKSQDILNAMQLVSSIKTFSRNLENMGGDPLFEKVKLFCKNHNIEVPNLNAPYKVG</sequence>
<dbReference type="OrthoDB" id="1000184at2759"/>
<comment type="caution">
    <text evidence="1">The sequence shown here is derived from an EMBL/GenBank/DDBJ whole genome shotgun (WGS) entry which is preliminary data.</text>
</comment>
<evidence type="ECO:0000313" key="1">
    <source>
        <dbReference type="EMBL" id="KAG8496384.1"/>
    </source>
</evidence>
<name>A0A8J5ZRM6_9ROSI</name>
<protein>
    <submittedName>
        <fullName evidence="1">Uncharacterized protein</fullName>
    </submittedName>
</protein>
<dbReference type="InterPro" id="IPR055298">
    <property type="entry name" value="AtLOH3-like"/>
</dbReference>
<keyword evidence="2" id="KW-1185">Reference proteome</keyword>
<gene>
    <name evidence="1" type="ORF">CXB51_007609</name>
</gene>
<dbReference type="EMBL" id="JAHUZN010000004">
    <property type="protein sequence ID" value="KAG8496384.1"/>
    <property type="molecule type" value="Genomic_DNA"/>
</dbReference>
<dbReference type="Proteomes" id="UP000701853">
    <property type="component" value="Chromosome 4"/>
</dbReference>
<dbReference type="PANTHER" id="PTHR11697">
    <property type="entry name" value="GENERAL TRANSCRIPTION FACTOR 2-RELATED ZINC FINGER PROTEIN"/>
    <property type="match status" value="1"/>
</dbReference>
<dbReference type="PANTHER" id="PTHR11697:SF230">
    <property type="entry name" value="ZINC FINGER, MYM DOMAIN CONTAINING 1"/>
    <property type="match status" value="1"/>
</dbReference>
<evidence type="ECO:0000313" key="2">
    <source>
        <dbReference type="Proteomes" id="UP000701853"/>
    </source>
</evidence>
<reference evidence="1 2" key="1">
    <citation type="journal article" date="2021" name="bioRxiv">
        <title>The Gossypium anomalum genome as a resource for cotton improvement and evolutionary analysis of hybrid incompatibility.</title>
        <authorList>
            <person name="Grover C.E."/>
            <person name="Yuan D."/>
            <person name="Arick M.A."/>
            <person name="Miller E.R."/>
            <person name="Hu G."/>
            <person name="Peterson D.G."/>
            <person name="Wendel J.F."/>
            <person name="Udall J.A."/>
        </authorList>
    </citation>
    <scope>NUCLEOTIDE SEQUENCE [LARGE SCALE GENOMIC DNA]</scope>
    <source>
        <strain evidence="1">JFW-Udall</strain>
        <tissue evidence="1">Leaf</tissue>
    </source>
</reference>
<accession>A0A8J5ZRM6</accession>